<protein>
    <submittedName>
        <fullName evidence="8">DNA-binding SARP family transcriptional activator/Tfp pilus assembly protein PilF</fullName>
    </submittedName>
</protein>
<evidence type="ECO:0000256" key="1">
    <source>
        <dbReference type="ARBA" id="ARBA00005820"/>
    </source>
</evidence>
<organism evidence="8 9">
    <name type="scientific">Longispora fulva</name>
    <dbReference type="NCBI Taxonomy" id="619741"/>
    <lineage>
        <taxon>Bacteria</taxon>
        <taxon>Bacillati</taxon>
        <taxon>Actinomycetota</taxon>
        <taxon>Actinomycetes</taxon>
        <taxon>Micromonosporales</taxon>
        <taxon>Micromonosporaceae</taxon>
        <taxon>Longispora</taxon>
    </lineage>
</organism>
<dbReference type="PROSITE" id="PS50005">
    <property type="entry name" value="TPR"/>
    <property type="match status" value="2"/>
</dbReference>
<dbReference type="RefSeq" id="WP_197002044.1">
    <property type="nucleotide sequence ID" value="NZ_BONS01000004.1"/>
</dbReference>
<dbReference type="Gene3D" id="1.25.40.10">
    <property type="entry name" value="Tetratricopeptide repeat domain"/>
    <property type="match status" value="3"/>
</dbReference>
<dbReference type="Pfam" id="PF13424">
    <property type="entry name" value="TPR_12"/>
    <property type="match status" value="3"/>
</dbReference>
<evidence type="ECO:0000256" key="3">
    <source>
        <dbReference type="ARBA" id="ARBA00023125"/>
    </source>
</evidence>
<dbReference type="GO" id="GO:0000160">
    <property type="term" value="P:phosphorelay signal transduction system"/>
    <property type="evidence" value="ECO:0007669"/>
    <property type="project" value="InterPro"/>
</dbReference>
<evidence type="ECO:0000259" key="7">
    <source>
        <dbReference type="PROSITE" id="PS51755"/>
    </source>
</evidence>
<keyword evidence="9" id="KW-1185">Reference proteome</keyword>
<gene>
    <name evidence="8" type="ORF">IW245_001053</name>
</gene>
<dbReference type="PANTHER" id="PTHR35807">
    <property type="entry name" value="TRANSCRIPTIONAL REGULATOR REDD-RELATED"/>
    <property type="match status" value="1"/>
</dbReference>
<accession>A0A8J7GAM5</accession>
<keyword evidence="3 6" id="KW-0238">DNA-binding</keyword>
<dbReference type="SUPFAM" id="SSF48452">
    <property type="entry name" value="TPR-like"/>
    <property type="match status" value="3"/>
</dbReference>
<evidence type="ECO:0000256" key="2">
    <source>
        <dbReference type="ARBA" id="ARBA00023015"/>
    </source>
</evidence>
<dbReference type="PRINTS" id="PR00364">
    <property type="entry name" value="DISEASERSIST"/>
</dbReference>
<evidence type="ECO:0000256" key="4">
    <source>
        <dbReference type="ARBA" id="ARBA00023163"/>
    </source>
</evidence>
<feature type="repeat" description="TPR" evidence="5">
    <location>
        <begin position="820"/>
        <end position="853"/>
    </location>
</feature>
<dbReference type="InterPro" id="IPR001867">
    <property type="entry name" value="OmpR/PhoB-type_DNA-bd"/>
</dbReference>
<proteinExistence type="inferred from homology"/>
<feature type="repeat" description="TPR" evidence="5">
    <location>
        <begin position="900"/>
        <end position="933"/>
    </location>
</feature>
<dbReference type="InterPro" id="IPR005158">
    <property type="entry name" value="BTAD"/>
</dbReference>
<dbReference type="SMART" id="SM01043">
    <property type="entry name" value="BTAD"/>
    <property type="match status" value="1"/>
</dbReference>
<dbReference type="InterPro" id="IPR036388">
    <property type="entry name" value="WH-like_DNA-bd_sf"/>
</dbReference>
<dbReference type="InterPro" id="IPR016032">
    <property type="entry name" value="Sig_transdc_resp-reg_C-effctor"/>
</dbReference>
<evidence type="ECO:0000256" key="6">
    <source>
        <dbReference type="PROSITE-ProRule" id="PRU01091"/>
    </source>
</evidence>
<dbReference type="InterPro" id="IPR027417">
    <property type="entry name" value="P-loop_NTPase"/>
</dbReference>
<dbReference type="PANTHER" id="PTHR35807:SF1">
    <property type="entry name" value="TRANSCRIPTIONAL REGULATOR REDD"/>
    <property type="match status" value="1"/>
</dbReference>
<dbReference type="GO" id="GO:0043531">
    <property type="term" value="F:ADP binding"/>
    <property type="evidence" value="ECO:0007669"/>
    <property type="project" value="InterPro"/>
</dbReference>
<keyword evidence="2" id="KW-0805">Transcription regulation</keyword>
<keyword evidence="4" id="KW-0804">Transcription</keyword>
<sequence>MWVGLLGPVEVRHDGVALPLGSAMQRTVLALLALDAGRVVSVDRLVDGLWAEAPPERTSGLIQTYISRLRAAFRPAGVDIRRSGNGYVLEIPPADVDARAFQSAVAAALAAADPAPLRAALALWRGDPLGDLRSTPLVDRIRAGLAEEHLTAVEECLDRELRAGRHREIVGELARLHAEHPLRERFLSLLLLALFRDGRQSEALQRYEDARRHLADELGLDPTPELADLHGRILRNDPGLNPAPPVAVRVPRLLPYDVRDFTGRVAELAYLMTLAEGVAHTVVISAIDGMPGIGKTAMAVHIAHALADRFPDGQLFVDLHGYTPGRTPVDSAAALRLLLRALGVAEHQLPADPDERAALWRDQLAGRRVLILLDNAADAAQVRPLLPGTPGSLVLITSRRRLTTLDGAESLLLEVLPAEDAHALFVAVAGDAVLAEPDAVAEVLRLCGYLPLAVRIAAARIGLRRHRPVERLAQLLGAEHQRLAELSLDDRDVTAAFNLSYDALPADQRWLFRLLGLHPGADFEPHSVAALAGRTPDAAERLLERLADAHLLLRGTGDRYTFHDLLRVYAADRAADLAPADRDAALARLFDHYLATAGAAVGLTGLVMPPGRYPAPVVGHPTPVEFGTKDEALAWLTAERAGLIAAAELAPAAGHPRFGYDLATTTMRYLDAHAHYADALALYGHALRGAEDAADRAGQADLLRFTGQIHFRRASYDVAAEHVGRAMLLHRAEGDQAGEAGALDVLGMIHGHRGELDQALICLQQALDLHRATGYRVGETVALSTIGGIYGRLGDYRRAGDHFRQALAGSHDVGNREIEGTALANLATVYQRLGRYEEALDHCRRALAVTRETGNRRGEANALANLGLIYGRLDRPALALDHYEQSRRLHREIGHRSSEGYTLTGVGDIHHRAGDHDLALEHHRRALDLSRELGDRNLEAHALNGLGAASLALGSADQALVWHTRAEAVSLDTGDAYSQARAVEGLGHAHHARGAITSAVTCWEHALLMYARLGVAEEGTLREHLEGFASRDAMVRPTPTV</sequence>
<dbReference type="InterPro" id="IPR019734">
    <property type="entry name" value="TPR_rpt"/>
</dbReference>
<dbReference type="SUPFAM" id="SSF46894">
    <property type="entry name" value="C-terminal effector domain of the bipartite response regulators"/>
    <property type="match status" value="1"/>
</dbReference>
<comment type="caution">
    <text evidence="8">The sequence shown here is derived from an EMBL/GenBank/DDBJ whole genome shotgun (WGS) entry which is preliminary data.</text>
</comment>
<feature type="DNA-binding region" description="OmpR/PhoB-type" evidence="6">
    <location>
        <begin position="1"/>
        <end position="91"/>
    </location>
</feature>
<reference evidence="8" key="1">
    <citation type="submission" date="2020-11" db="EMBL/GenBank/DDBJ databases">
        <title>Sequencing the genomes of 1000 actinobacteria strains.</title>
        <authorList>
            <person name="Klenk H.-P."/>
        </authorList>
    </citation>
    <scope>NUCLEOTIDE SEQUENCE</scope>
    <source>
        <strain evidence="8">DSM 45356</strain>
    </source>
</reference>
<dbReference type="InterPro" id="IPR011990">
    <property type="entry name" value="TPR-like_helical_dom_sf"/>
</dbReference>
<dbReference type="CDD" id="cd15831">
    <property type="entry name" value="BTAD"/>
    <property type="match status" value="1"/>
</dbReference>
<dbReference type="InterPro" id="IPR051677">
    <property type="entry name" value="AfsR-DnrI-RedD_regulator"/>
</dbReference>
<dbReference type="PROSITE" id="PS51755">
    <property type="entry name" value="OMPR_PHOB"/>
    <property type="match status" value="1"/>
</dbReference>
<evidence type="ECO:0000313" key="9">
    <source>
        <dbReference type="Proteomes" id="UP000622552"/>
    </source>
</evidence>
<feature type="domain" description="OmpR/PhoB-type" evidence="7">
    <location>
        <begin position="1"/>
        <end position="91"/>
    </location>
</feature>
<dbReference type="EMBL" id="JADOUF010000001">
    <property type="protein sequence ID" value="MBG6134859.1"/>
    <property type="molecule type" value="Genomic_DNA"/>
</dbReference>
<dbReference type="SMART" id="SM00028">
    <property type="entry name" value="TPR"/>
    <property type="match status" value="8"/>
</dbReference>
<evidence type="ECO:0000256" key="5">
    <source>
        <dbReference type="PROSITE-ProRule" id="PRU00339"/>
    </source>
</evidence>
<dbReference type="Pfam" id="PF00486">
    <property type="entry name" value="Trans_reg_C"/>
    <property type="match status" value="1"/>
</dbReference>
<dbReference type="Pfam" id="PF03704">
    <property type="entry name" value="BTAD"/>
    <property type="match status" value="1"/>
</dbReference>
<dbReference type="GO" id="GO:0003677">
    <property type="term" value="F:DNA binding"/>
    <property type="evidence" value="ECO:0007669"/>
    <property type="project" value="UniProtKB-UniRule"/>
</dbReference>
<evidence type="ECO:0000313" key="8">
    <source>
        <dbReference type="EMBL" id="MBG6134859.1"/>
    </source>
</evidence>
<dbReference type="SUPFAM" id="SSF52540">
    <property type="entry name" value="P-loop containing nucleoside triphosphate hydrolases"/>
    <property type="match status" value="1"/>
</dbReference>
<dbReference type="Proteomes" id="UP000622552">
    <property type="component" value="Unassembled WGS sequence"/>
</dbReference>
<keyword evidence="5" id="KW-0802">TPR repeat</keyword>
<dbReference type="SMART" id="SM00862">
    <property type="entry name" value="Trans_reg_C"/>
    <property type="match status" value="1"/>
</dbReference>
<dbReference type="Gene3D" id="1.10.10.10">
    <property type="entry name" value="Winged helix-like DNA-binding domain superfamily/Winged helix DNA-binding domain"/>
    <property type="match status" value="2"/>
</dbReference>
<name>A0A8J7GAM5_9ACTN</name>
<dbReference type="GO" id="GO:0006355">
    <property type="term" value="P:regulation of DNA-templated transcription"/>
    <property type="evidence" value="ECO:0007669"/>
    <property type="project" value="InterPro"/>
</dbReference>
<dbReference type="AlphaFoldDB" id="A0A8J7GAM5"/>
<dbReference type="Gene3D" id="3.40.50.300">
    <property type="entry name" value="P-loop containing nucleotide triphosphate hydrolases"/>
    <property type="match status" value="1"/>
</dbReference>
<comment type="similarity">
    <text evidence="1">Belongs to the AfsR/DnrI/RedD regulatory family.</text>
</comment>